<accession>A0ACC2T3Z8</accession>
<dbReference type="EMBL" id="QTSX02003640">
    <property type="protein sequence ID" value="KAJ9069316.1"/>
    <property type="molecule type" value="Genomic_DNA"/>
</dbReference>
<gene>
    <name evidence="1" type="ORF">DSO57_1019726</name>
</gene>
<evidence type="ECO:0000313" key="1">
    <source>
        <dbReference type="EMBL" id="KAJ9069316.1"/>
    </source>
</evidence>
<comment type="caution">
    <text evidence="1">The sequence shown here is derived from an EMBL/GenBank/DDBJ whole genome shotgun (WGS) entry which is preliminary data.</text>
</comment>
<name>A0ACC2T3Z8_9FUNG</name>
<evidence type="ECO:0000313" key="2">
    <source>
        <dbReference type="Proteomes" id="UP001165960"/>
    </source>
</evidence>
<keyword evidence="2" id="KW-1185">Reference proteome</keyword>
<organism evidence="1 2">
    <name type="scientific">Entomophthora muscae</name>
    <dbReference type="NCBI Taxonomy" id="34485"/>
    <lineage>
        <taxon>Eukaryota</taxon>
        <taxon>Fungi</taxon>
        <taxon>Fungi incertae sedis</taxon>
        <taxon>Zoopagomycota</taxon>
        <taxon>Entomophthoromycotina</taxon>
        <taxon>Entomophthoromycetes</taxon>
        <taxon>Entomophthorales</taxon>
        <taxon>Entomophthoraceae</taxon>
        <taxon>Entomophthora</taxon>
    </lineage>
</organism>
<sequence>MTTIGKEFIGDEFRRLFKDWYQPKDGIASAEVKVYGEDMYLVIGKVLKEFAAMQTRNNTQPKKLSHLENGNPLQLAPGFDPGHAMVTNELKHHSSPFPLAKLFNIGRLKKD</sequence>
<proteinExistence type="predicted"/>
<protein>
    <submittedName>
        <fullName evidence="1">Uncharacterized protein</fullName>
    </submittedName>
</protein>
<reference evidence="1" key="1">
    <citation type="submission" date="2022-04" db="EMBL/GenBank/DDBJ databases">
        <title>Genome of the entomopathogenic fungus Entomophthora muscae.</title>
        <authorList>
            <person name="Elya C."/>
            <person name="Lovett B.R."/>
            <person name="Lee E."/>
            <person name="Macias A.M."/>
            <person name="Hajek A.E."/>
            <person name="De Bivort B.L."/>
            <person name="Kasson M.T."/>
            <person name="De Fine Licht H.H."/>
            <person name="Stajich J.E."/>
        </authorList>
    </citation>
    <scope>NUCLEOTIDE SEQUENCE</scope>
    <source>
        <strain evidence="1">Berkeley</strain>
    </source>
</reference>
<dbReference type="Proteomes" id="UP001165960">
    <property type="component" value="Unassembled WGS sequence"/>
</dbReference>